<name>A0ABU1T7H8_9SPHI</name>
<organism evidence="7 8">
    <name type="scientific">Mucilaginibacter pocheonensis</name>
    <dbReference type="NCBI Taxonomy" id="398050"/>
    <lineage>
        <taxon>Bacteria</taxon>
        <taxon>Pseudomonadati</taxon>
        <taxon>Bacteroidota</taxon>
        <taxon>Sphingobacteriia</taxon>
        <taxon>Sphingobacteriales</taxon>
        <taxon>Sphingobacteriaceae</taxon>
        <taxon>Mucilaginibacter</taxon>
    </lineage>
</organism>
<dbReference type="Pfam" id="PF00069">
    <property type="entry name" value="Pkinase"/>
    <property type="match status" value="1"/>
</dbReference>
<gene>
    <name evidence="7" type="ORF">J2W55_001178</name>
</gene>
<dbReference type="RefSeq" id="WP_310092995.1">
    <property type="nucleotide sequence ID" value="NZ_JAVDUU010000001.1"/>
</dbReference>
<sequence>MSTVAYLNPAMLLAGKQLDNNWKVIDLITKHPEGTGGNFSYSYNVINTETGEKAFLKALDFSMALKSSNPLQRMGQLTGFFQFEQNILELCKNKRLNRIINLIEAGTVPAEDGSIIPVPYFIMELAVGDIYHQLDFSKKIDHILNLKILHSVCVALYQLHNNGIAHQDVKPSNILRITDGPHKLGDLGRADLRGEATPYGLMPFAGDPAYAAPEVHYKAVSQDWVFRRIASDAFQLGSMITFLYTQLNMTAIMKIYIAPEHNWSNWTQTYREVLPYLYVALEQSIDFFKSNVDDKELGEELGNLLYQLCDPDPNKRGHPKTIFGKNKTISLERYNTIFDRLLKKQEMNALKLRMN</sequence>
<dbReference type="EMBL" id="JAVDUU010000001">
    <property type="protein sequence ID" value="MDR6941350.1"/>
    <property type="molecule type" value="Genomic_DNA"/>
</dbReference>
<evidence type="ECO:0000256" key="2">
    <source>
        <dbReference type="ARBA" id="ARBA00022679"/>
    </source>
</evidence>
<keyword evidence="3" id="KW-0547">Nucleotide-binding</keyword>
<dbReference type="PANTHER" id="PTHR43895:SF150">
    <property type="entry name" value="SERINE_THREONINE-PROTEIN KINASE STK11"/>
    <property type="match status" value="1"/>
</dbReference>
<evidence type="ECO:0000256" key="5">
    <source>
        <dbReference type="ARBA" id="ARBA00022840"/>
    </source>
</evidence>
<dbReference type="SMART" id="SM00220">
    <property type="entry name" value="S_TKc"/>
    <property type="match status" value="1"/>
</dbReference>
<evidence type="ECO:0000256" key="4">
    <source>
        <dbReference type="ARBA" id="ARBA00022777"/>
    </source>
</evidence>
<reference evidence="7 8" key="1">
    <citation type="submission" date="2023-07" db="EMBL/GenBank/DDBJ databases">
        <title>Sorghum-associated microbial communities from plants grown in Nebraska, USA.</title>
        <authorList>
            <person name="Schachtman D."/>
        </authorList>
    </citation>
    <scope>NUCLEOTIDE SEQUENCE [LARGE SCALE GENOMIC DNA]</scope>
    <source>
        <strain evidence="7 8">3262</strain>
    </source>
</reference>
<evidence type="ECO:0000259" key="6">
    <source>
        <dbReference type="PROSITE" id="PS50011"/>
    </source>
</evidence>
<dbReference type="Proteomes" id="UP001247620">
    <property type="component" value="Unassembled WGS sequence"/>
</dbReference>
<dbReference type="GO" id="GO:0004674">
    <property type="term" value="F:protein serine/threonine kinase activity"/>
    <property type="evidence" value="ECO:0007669"/>
    <property type="project" value="UniProtKB-KW"/>
</dbReference>
<accession>A0ABU1T7H8</accession>
<evidence type="ECO:0000313" key="7">
    <source>
        <dbReference type="EMBL" id="MDR6941350.1"/>
    </source>
</evidence>
<keyword evidence="1 7" id="KW-0723">Serine/threonine-protein kinase</keyword>
<dbReference type="PANTHER" id="PTHR43895">
    <property type="entry name" value="CALCIUM/CALMODULIN-DEPENDENT PROTEIN KINASE KINASE-RELATED"/>
    <property type="match status" value="1"/>
</dbReference>
<evidence type="ECO:0000256" key="1">
    <source>
        <dbReference type="ARBA" id="ARBA00022527"/>
    </source>
</evidence>
<dbReference type="PROSITE" id="PS50011">
    <property type="entry name" value="PROTEIN_KINASE_DOM"/>
    <property type="match status" value="1"/>
</dbReference>
<keyword evidence="5" id="KW-0067">ATP-binding</keyword>
<evidence type="ECO:0000313" key="8">
    <source>
        <dbReference type="Proteomes" id="UP001247620"/>
    </source>
</evidence>
<dbReference type="Gene3D" id="1.10.510.10">
    <property type="entry name" value="Transferase(Phosphotransferase) domain 1"/>
    <property type="match status" value="1"/>
</dbReference>
<protein>
    <submittedName>
        <fullName evidence="7">Serine/threonine protein kinase</fullName>
    </submittedName>
</protein>
<keyword evidence="4 7" id="KW-0418">Kinase</keyword>
<feature type="domain" description="Protein kinase" evidence="6">
    <location>
        <begin position="25"/>
        <end position="329"/>
    </location>
</feature>
<dbReference type="InterPro" id="IPR000719">
    <property type="entry name" value="Prot_kinase_dom"/>
</dbReference>
<comment type="caution">
    <text evidence="7">The sequence shown here is derived from an EMBL/GenBank/DDBJ whole genome shotgun (WGS) entry which is preliminary data.</text>
</comment>
<proteinExistence type="predicted"/>
<dbReference type="SUPFAM" id="SSF56112">
    <property type="entry name" value="Protein kinase-like (PK-like)"/>
    <property type="match status" value="1"/>
</dbReference>
<keyword evidence="8" id="KW-1185">Reference proteome</keyword>
<dbReference type="InterPro" id="IPR011009">
    <property type="entry name" value="Kinase-like_dom_sf"/>
</dbReference>
<keyword evidence="2" id="KW-0808">Transferase</keyword>
<evidence type="ECO:0000256" key="3">
    <source>
        <dbReference type="ARBA" id="ARBA00022741"/>
    </source>
</evidence>